<dbReference type="PANTHER" id="PTHR46401:SF2">
    <property type="entry name" value="GLYCOSYLTRANSFERASE WBBK-RELATED"/>
    <property type="match status" value="1"/>
</dbReference>
<keyword evidence="1 3" id="KW-0808">Transferase</keyword>
<evidence type="ECO:0000259" key="2">
    <source>
        <dbReference type="Pfam" id="PF00534"/>
    </source>
</evidence>
<dbReference type="OrthoDB" id="9801609at2"/>
<reference evidence="3 4" key="1">
    <citation type="journal article" date="2015" name="Stand. Genomic Sci.">
        <title>Genomic Encyclopedia of Bacterial and Archaeal Type Strains, Phase III: the genomes of soil and plant-associated and newly described type strains.</title>
        <authorList>
            <person name="Whitman W.B."/>
            <person name="Woyke T."/>
            <person name="Klenk H.P."/>
            <person name="Zhou Y."/>
            <person name="Lilburn T.G."/>
            <person name="Beck B.J."/>
            <person name="De Vos P."/>
            <person name="Vandamme P."/>
            <person name="Eisen J.A."/>
            <person name="Garrity G."/>
            <person name="Hugenholtz P."/>
            <person name="Kyrpides N.C."/>
        </authorList>
    </citation>
    <scope>NUCLEOTIDE SEQUENCE [LARGE SCALE GENOMIC DNA]</scope>
    <source>
        <strain evidence="3 4">A3</strain>
    </source>
</reference>
<dbReference type="AlphaFoldDB" id="A0A4R2I9P7"/>
<feature type="domain" description="Glycosyl transferase family 1" evidence="2">
    <location>
        <begin position="286"/>
        <end position="431"/>
    </location>
</feature>
<proteinExistence type="predicted"/>
<sequence length="466" mass="51910">MTLYIDLTTSVRWRRPPVGIVRVEREFARHCLLHEPGTVFCEIDAAGEYRVIEPRQARVILDDAWCRAEPVAAIGAPPPAPAPAARSRVQRMFDWLAARGPRLVPRAAYPLLRDLGKVLADHHAAFERHRASKRALREAASQAAPEPAAPTAVAQRIEPTAQDTFYSIGLQWHHGALHAWHLKQRTGVRVVEACYDTIPIDYPEYAGSAKQPFSEHFTTVAHTADVVFAISDTSAADLAAFYRRVGLWDVPPIRSVHLATPDVHRDADVDALAADERAALEALAPGDYVLYVSTFETRKNHRLLLQVWKELYRRRGDACPRLVVVGMFGWGVNDLWAEMQASEVWEAGRIVMLHHVSDALLAHLYRGCAFTVFPSIYEGWGLAATESLAYGKLAIVSDAPALREATQGLCPAIHPFDFPRWHEAITRYLDDAAARAAAEARIRAEYVPRHWRDFALDLLAATRAGA</sequence>
<organism evidence="3 4">
    <name type="scientific">Dokdonella fugitiva</name>
    <dbReference type="NCBI Taxonomy" id="328517"/>
    <lineage>
        <taxon>Bacteria</taxon>
        <taxon>Pseudomonadati</taxon>
        <taxon>Pseudomonadota</taxon>
        <taxon>Gammaproteobacteria</taxon>
        <taxon>Lysobacterales</taxon>
        <taxon>Rhodanobacteraceae</taxon>
        <taxon>Dokdonella</taxon>
    </lineage>
</organism>
<dbReference type="GO" id="GO:0016757">
    <property type="term" value="F:glycosyltransferase activity"/>
    <property type="evidence" value="ECO:0007669"/>
    <property type="project" value="InterPro"/>
</dbReference>
<keyword evidence="4" id="KW-1185">Reference proteome</keyword>
<dbReference type="InterPro" id="IPR001296">
    <property type="entry name" value="Glyco_trans_1"/>
</dbReference>
<name>A0A4R2I9P7_9GAMM</name>
<dbReference type="EMBL" id="SLWQ01000003">
    <property type="protein sequence ID" value="TCO41161.1"/>
    <property type="molecule type" value="Genomic_DNA"/>
</dbReference>
<evidence type="ECO:0000256" key="1">
    <source>
        <dbReference type="ARBA" id="ARBA00022679"/>
    </source>
</evidence>
<dbReference type="PANTHER" id="PTHR46401">
    <property type="entry name" value="GLYCOSYLTRANSFERASE WBBK-RELATED"/>
    <property type="match status" value="1"/>
</dbReference>
<evidence type="ECO:0000313" key="4">
    <source>
        <dbReference type="Proteomes" id="UP000294862"/>
    </source>
</evidence>
<accession>A0A4R2I9P7</accession>
<dbReference type="RefSeq" id="WP_131995790.1">
    <property type="nucleotide sequence ID" value="NZ_JACGXM010000012.1"/>
</dbReference>
<gene>
    <name evidence="3" type="ORF">EV148_10380</name>
</gene>
<dbReference type="Proteomes" id="UP000294862">
    <property type="component" value="Unassembled WGS sequence"/>
</dbReference>
<dbReference type="Gene3D" id="3.40.50.2000">
    <property type="entry name" value="Glycogen Phosphorylase B"/>
    <property type="match status" value="1"/>
</dbReference>
<protein>
    <submittedName>
        <fullName evidence="3">Glycosyltransferase involved in cell wall biosynthesis</fullName>
    </submittedName>
</protein>
<evidence type="ECO:0000313" key="3">
    <source>
        <dbReference type="EMBL" id="TCO41161.1"/>
    </source>
</evidence>
<dbReference type="SUPFAM" id="SSF53756">
    <property type="entry name" value="UDP-Glycosyltransferase/glycogen phosphorylase"/>
    <property type="match status" value="1"/>
</dbReference>
<dbReference type="Pfam" id="PF00534">
    <property type="entry name" value="Glycos_transf_1"/>
    <property type="match status" value="1"/>
</dbReference>
<comment type="caution">
    <text evidence="3">The sequence shown here is derived from an EMBL/GenBank/DDBJ whole genome shotgun (WGS) entry which is preliminary data.</text>
</comment>